<gene>
    <name evidence="2" type="ORF">Raf01_32620</name>
</gene>
<dbReference type="EMBL" id="BONZ01000030">
    <property type="protein sequence ID" value="GIH15090.1"/>
    <property type="molecule type" value="Genomic_DNA"/>
</dbReference>
<dbReference type="AlphaFoldDB" id="A0A8J3QPJ9"/>
<name>A0A8J3QPJ9_9ACTN</name>
<dbReference type="RefSeq" id="WP_203918717.1">
    <property type="nucleotide sequence ID" value="NZ_BONZ01000030.1"/>
</dbReference>
<dbReference type="Proteomes" id="UP000642748">
    <property type="component" value="Unassembled WGS sequence"/>
</dbReference>
<feature type="transmembrane region" description="Helical" evidence="1">
    <location>
        <begin position="59"/>
        <end position="76"/>
    </location>
</feature>
<keyword evidence="1" id="KW-0812">Transmembrane</keyword>
<organism evidence="2 3">
    <name type="scientific">Rugosimonospora africana</name>
    <dbReference type="NCBI Taxonomy" id="556532"/>
    <lineage>
        <taxon>Bacteria</taxon>
        <taxon>Bacillati</taxon>
        <taxon>Actinomycetota</taxon>
        <taxon>Actinomycetes</taxon>
        <taxon>Micromonosporales</taxon>
        <taxon>Micromonosporaceae</taxon>
        <taxon>Rugosimonospora</taxon>
    </lineage>
</organism>
<comment type="caution">
    <text evidence="2">The sequence shown here is derived from an EMBL/GenBank/DDBJ whole genome shotgun (WGS) entry which is preliminary data.</text>
</comment>
<protein>
    <submittedName>
        <fullName evidence="2">Uncharacterized protein</fullName>
    </submittedName>
</protein>
<evidence type="ECO:0000313" key="3">
    <source>
        <dbReference type="Proteomes" id="UP000642748"/>
    </source>
</evidence>
<keyword evidence="1" id="KW-1133">Transmembrane helix</keyword>
<accession>A0A8J3QPJ9</accession>
<proteinExistence type="predicted"/>
<evidence type="ECO:0000313" key="2">
    <source>
        <dbReference type="EMBL" id="GIH15090.1"/>
    </source>
</evidence>
<evidence type="ECO:0000256" key="1">
    <source>
        <dbReference type="SAM" id="Phobius"/>
    </source>
</evidence>
<reference evidence="2" key="1">
    <citation type="submission" date="2021-01" db="EMBL/GenBank/DDBJ databases">
        <title>Whole genome shotgun sequence of Rugosimonospora africana NBRC 104875.</title>
        <authorList>
            <person name="Komaki H."/>
            <person name="Tamura T."/>
        </authorList>
    </citation>
    <scope>NUCLEOTIDE SEQUENCE</scope>
    <source>
        <strain evidence="2">NBRC 104875</strain>
    </source>
</reference>
<feature type="transmembrane region" description="Helical" evidence="1">
    <location>
        <begin position="32"/>
        <end position="53"/>
    </location>
</feature>
<keyword evidence="3" id="KW-1185">Reference proteome</keyword>
<feature type="transmembrane region" description="Helical" evidence="1">
    <location>
        <begin position="6"/>
        <end position="25"/>
    </location>
</feature>
<sequence length="101" mass="11015">MFNAYTILLMLSGLLLVVLGAAVSGQGTGSRVLSILIGVAFFGYGFYLAFIFTGGEYRVFYYAFVVPFLVIFRIVSARRANKARMQAPASTSAPVYPRKEG</sequence>
<keyword evidence="1" id="KW-0472">Membrane</keyword>